<dbReference type="RefSeq" id="WP_111659477.1">
    <property type="nucleotide sequence ID" value="NZ_QLLO01000003.1"/>
</dbReference>
<dbReference type="EMBL" id="QLLO01000003">
    <property type="protein sequence ID" value="RAJ16283.1"/>
    <property type="molecule type" value="Genomic_DNA"/>
</dbReference>
<name>A0A327RL69_9FLAO</name>
<protein>
    <recommendedName>
        <fullName evidence="4">VWFA domain-containing protein</fullName>
    </recommendedName>
</protein>
<proteinExistence type="predicted"/>
<dbReference type="InterPro" id="IPR036465">
    <property type="entry name" value="vWFA_dom_sf"/>
</dbReference>
<evidence type="ECO:0008006" key="4">
    <source>
        <dbReference type="Google" id="ProtNLM"/>
    </source>
</evidence>
<feature type="chain" id="PRO_5016326309" description="VWFA domain-containing protein" evidence="1">
    <location>
        <begin position="20"/>
        <end position="218"/>
    </location>
</feature>
<dbReference type="Proteomes" id="UP000248703">
    <property type="component" value="Unassembled WGS sequence"/>
</dbReference>
<keyword evidence="1" id="KW-0732">Signal</keyword>
<dbReference type="AlphaFoldDB" id="A0A327RL69"/>
<dbReference type="OrthoDB" id="1138864at2"/>
<reference evidence="2 3" key="1">
    <citation type="submission" date="2018-06" db="EMBL/GenBank/DDBJ databases">
        <title>Genomic Encyclopedia of Archaeal and Bacterial Type Strains, Phase II (KMG-II): from individual species to whole genera.</title>
        <authorList>
            <person name="Goeker M."/>
        </authorList>
    </citation>
    <scope>NUCLEOTIDE SEQUENCE [LARGE SCALE GENOMIC DNA]</scope>
    <source>
        <strain evidence="2 3">DSM 24464</strain>
    </source>
</reference>
<evidence type="ECO:0000313" key="2">
    <source>
        <dbReference type="EMBL" id="RAJ16283.1"/>
    </source>
</evidence>
<feature type="signal peptide" evidence="1">
    <location>
        <begin position="1"/>
        <end position="19"/>
    </location>
</feature>
<accession>A0A327RL69</accession>
<organism evidence="2 3">
    <name type="scientific">Olleya aquimaris</name>
    <dbReference type="NCBI Taxonomy" id="639310"/>
    <lineage>
        <taxon>Bacteria</taxon>
        <taxon>Pseudomonadati</taxon>
        <taxon>Bacteroidota</taxon>
        <taxon>Flavobacteriia</taxon>
        <taxon>Flavobacteriales</taxon>
        <taxon>Flavobacteriaceae</taxon>
    </lineage>
</organism>
<comment type="caution">
    <text evidence="2">The sequence shown here is derived from an EMBL/GenBank/DDBJ whole genome shotgun (WGS) entry which is preliminary data.</text>
</comment>
<keyword evidence="3" id="KW-1185">Reference proteome</keyword>
<evidence type="ECO:0000313" key="3">
    <source>
        <dbReference type="Proteomes" id="UP000248703"/>
    </source>
</evidence>
<evidence type="ECO:0000256" key="1">
    <source>
        <dbReference type="SAM" id="SignalP"/>
    </source>
</evidence>
<gene>
    <name evidence="2" type="ORF">LY08_01141</name>
</gene>
<sequence length="218" mass="24286">MKTVLTLLLFLFISLETTAQDQNLETKSVTLDNLIAFVADNFPSEKTIAFNEDDEDLDNEDRINNYQITFLIETTTSNFSSEDEIILKQALKFLSTRLTEEDKLSIVVYSGQNGLLLDNESPTVLKKVLHAISDVNGNLIEDYEDGIGEAYTYATNNLSEEANNLLIMVRNPDAKEDTNQVVESVVKTQVSDSKTNTGSIVLLTAISLLPELIEVIKD</sequence>
<dbReference type="SUPFAM" id="SSF53300">
    <property type="entry name" value="vWA-like"/>
    <property type="match status" value="1"/>
</dbReference>